<evidence type="ECO:0000313" key="2">
    <source>
        <dbReference type="EMBL" id="ORC90156.1"/>
    </source>
</evidence>
<comment type="caution">
    <text evidence="2">The sequence shown here is derived from an EMBL/GenBank/DDBJ whole genome shotgun (WGS) entry which is preliminary data.</text>
</comment>
<dbReference type="AlphaFoldDB" id="A0A1X0NZP2"/>
<feature type="compositionally biased region" description="Basic and acidic residues" evidence="1">
    <location>
        <begin position="37"/>
        <end position="51"/>
    </location>
</feature>
<name>A0A1X0NZP2_9TRYP</name>
<dbReference type="Proteomes" id="UP000192257">
    <property type="component" value="Unassembled WGS sequence"/>
</dbReference>
<keyword evidence="3" id="KW-1185">Reference proteome</keyword>
<gene>
    <name evidence="2" type="ORF">TM35_000092060</name>
</gene>
<accession>A0A1X0NZP2</accession>
<organism evidence="2 3">
    <name type="scientific">Trypanosoma theileri</name>
    <dbReference type="NCBI Taxonomy" id="67003"/>
    <lineage>
        <taxon>Eukaryota</taxon>
        <taxon>Discoba</taxon>
        <taxon>Euglenozoa</taxon>
        <taxon>Kinetoplastea</taxon>
        <taxon>Metakinetoplastina</taxon>
        <taxon>Trypanosomatida</taxon>
        <taxon>Trypanosomatidae</taxon>
        <taxon>Trypanosoma</taxon>
    </lineage>
</organism>
<evidence type="ECO:0000313" key="3">
    <source>
        <dbReference type="Proteomes" id="UP000192257"/>
    </source>
</evidence>
<evidence type="ECO:0000256" key="1">
    <source>
        <dbReference type="SAM" id="MobiDB-lite"/>
    </source>
</evidence>
<reference evidence="2 3" key="1">
    <citation type="submission" date="2017-03" db="EMBL/GenBank/DDBJ databases">
        <title>An alternative strategy for trypanosome survival in the mammalian bloodstream revealed through genome and transcriptome analysis of the ubiquitous bovine parasite Trypanosoma (Megatrypanum) theileri.</title>
        <authorList>
            <person name="Kelly S."/>
            <person name="Ivens A."/>
            <person name="Mott A."/>
            <person name="O'Neill E."/>
            <person name="Emms D."/>
            <person name="Macleod O."/>
            <person name="Voorheis P."/>
            <person name="Matthews J."/>
            <person name="Matthews K."/>
            <person name="Carrington M."/>
        </authorList>
    </citation>
    <scope>NUCLEOTIDE SEQUENCE [LARGE SCALE GENOMIC DNA]</scope>
    <source>
        <strain evidence="2">Edinburgh</strain>
    </source>
</reference>
<dbReference type="RefSeq" id="XP_028884222.1">
    <property type="nucleotide sequence ID" value="XM_029024445.1"/>
</dbReference>
<feature type="region of interest" description="Disordered" evidence="1">
    <location>
        <begin position="117"/>
        <end position="145"/>
    </location>
</feature>
<feature type="region of interest" description="Disordered" evidence="1">
    <location>
        <begin position="1"/>
        <end position="60"/>
    </location>
</feature>
<protein>
    <submittedName>
        <fullName evidence="2">Uncharacterized protein</fullName>
    </submittedName>
</protein>
<dbReference type="EMBL" id="NBCO01000009">
    <property type="protein sequence ID" value="ORC90156.1"/>
    <property type="molecule type" value="Genomic_DNA"/>
</dbReference>
<dbReference type="GeneID" id="39984225"/>
<dbReference type="VEuPathDB" id="TriTrypDB:TM35_000092060"/>
<sequence>MSFGTAIFFPHQPRNEKPRRFALTALGAGAGSRPHARREAKDPAGEGKENFFSRPKSHSPHPLFYPLQTIPVFQRNSPSRAGVPVSRPSLWEKDWGWRPPSACQKRCGEGGVWLTQAEGRANRKPPRFLARGCRKGEGGTAGVKL</sequence>
<proteinExistence type="predicted"/>